<dbReference type="SUPFAM" id="SSF81301">
    <property type="entry name" value="Nucleotidyltransferase"/>
    <property type="match status" value="1"/>
</dbReference>
<gene>
    <name evidence="13" type="ORF">IAD03_10210</name>
</gene>
<comment type="cofactor">
    <cofactor evidence="1">
        <name>Mg(2+)</name>
        <dbReference type="ChEBI" id="CHEBI:18420"/>
    </cofactor>
</comment>
<feature type="domain" description="Poly A polymerase head" evidence="10">
    <location>
        <begin position="23"/>
        <end position="143"/>
    </location>
</feature>
<evidence type="ECO:0000259" key="10">
    <source>
        <dbReference type="Pfam" id="PF01743"/>
    </source>
</evidence>
<evidence type="ECO:0000313" key="14">
    <source>
        <dbReference type="Proteomes" id="UP000824141"/>
    </source>
</evidence>
<dbReference type="GO" id="GO:0000166">
    <property type="term" value="F:nucleotide binding"/>
    <property type="evidence" value="ECO:0007669"/>
    <property type="project" value="UniProtKB-KW"/>
</dbReference>
<evidence type="ECO:0000256" key="7">
    <source>
        <dbReference type="ARBA" id="ARBA00022842"/>
    </source>
</evidence>
<dbReference type="Gene3D" id="1.10.3090.10">
    <property type="entry name" value="cca-adding enzyme, domain 2"/>
    <property type="match status" value="1"/>
</dbReference>
<dbReference type="Gene3D" id="3.30.460.10">
    <property type="entry name" value="Beta Polymerase, domain 2"/>
    <property type="match status" value="1"/>
</dbReference>
<dbReference type="CDD" id="cd00077">
    <property type="entry name" value="HDc"/>
    <property type="match status" value="1"/>
</dbReference>
<dbReference type="SUPFAM" id="SSF81891">
    <property type="entry name" value="Poly A polymerase C-terminal region-like"/>
    <property type="match status" value="1"/>
</dbReference>
<dbReference type="GO" id="GO:0046872">
    <property type="term" value="F:metal ion binding"/>
    <property type="evidence" value="ECO:0007669"/>
    <property type="project" value="UniProtKB-KW"/>
</dbReference>
<dbReference type="Pfam" id="PF13735">
    <property type="entry name" value="tRNA_NucTran2_2"/>
    <property type="match status" value="1"/>
</dbReference>
<dbReference type="InterPro" id="IPR032810">
    <property type="entry name" value="CCA-adding_enz_C"/>
</dbReference>
<evidence type="ECO:0000256" key="3">
    <source>
        <dbReference type="ARBA" id="ARBA00022694"/>
    </source>
</evidence>
<dbReference type="InterPro" id="IPR006675">
    <property type="entry name" value="HDIG_dom"/>
</dbReference>
<dbReference type="PANTHER" id="PTHR46173:SF1">
    <property type="entry name" value="CCA TRNA NUCLEOTIDYLTRANSFERASE 1, MITOCHONDRIAL"/>
    <property type="match status" value="1"/>
</dbReference>
<dbReference type="GO" id="GO:0008033">
    <property type="term" value="P:tRNA processing"/>
    <property type="evidence" value="ECO:0007669"/>
    <property type="project" value="UniProtKB-KW"/>
</dbReference>
<dbReference type="CDD" id="cd05398">
    <property type="entry name" value="NT_ClassII-CCAase"/>
    <property type="match status" value="1"/>
</dbReference>
<dbReference type="AlphaFoldDB" id="A0A9D1FTR5"/>
<dbReference type="Gene3D" id="1.10.246.80">
    <property type="match status" value="1"/>
</dbReference>
<dbReference type="NCBIfam" id="TIGR00277">
    <property type="entry name" value="HDIG"/>
    <property type="match status" value="1"/>
</dbReference>
<evidence type="ECO:0000256" key="6">
    <source>
        <dbReference type="ARBA" id="ARBA00022741"/>
    </source>
</evidence>
<evidence type="ECO:0000313" key="13">
    <source>
        <dbReference type="EMBL" id="HIS79729.1"/>
    </source>
</evidence>
<dbReference type="PANTHER" id="PTHR46173">
    <property type="entry name" value="CCA TRNA NUCLEOTIDYLTRANSFERASE 1, MITOCHONDRIAL"/>
    <property type="match status" value="1"/>
</dbReference>
<dbReference type="InterPro" id="IPR003607">
    <property type="entry name" value="HD/PDEase_dom"/>
</dbReference>
<dbReference type="Pfam" id="PF01743">
    <property type="entry name" value="PolyA_pol"/>
    <property type="match status" value="1"/>
</dbReference>
<evidence type="ECO:0000256" key="2">
    <source>
        <dbReference type="ARBA" id="ARBA00022679"/>
    </source>
</evidence>
<dbReference type="EMBL" id="DVJM01000228">
    <property type="protein sequence ID" value="HIS79729.1"/>
    <property type="molecule type" value="Genomic_DNA"/>
</dbReference>
<evidence type="ECO:0000256" key="1">
    <source>
        <dbReference type="ARBA" id="ARBA00001946"/>
    </source>
</evidence>
<keyword evidence="6" id="KW-0547">Nucleotide-binding</keyword>
<evidence type="ECO:0000256" key="4">
    <source>
        <dbReference type="ARBA" id="ARBA00022695"/>
    </source>
</evidence>
<evidence type="ECO:0000259" key="11">
    <source>
        <dbReference type="Pfam" id="PF12627"/>
    </source>
</evidence>
<dbReference type="Proteomes" id="UP000824141">
    <property type="component" value="Unassembled WGS sequence"/>
</dbReference>
<dbReference type="InterPro" id="IPR002646">
    <property type="entry name" value="PolA_pol_head_dom"/>
</dbReference>
<keyword evidence="8 9" id="KW-0694">RNA-binding</keyword>
<proteinExistence type="inferred from homology"/>
<evidence type="ECO:0000256" key="8">
    <source>
        <dbReference type="ARBA" id="ARBA00022884"/>
    </source>
</evidence>
<evidence type="ECO:0000256" key="9">
    <source>
        <dbReference type="RuleBase" id="RU003953"/>
    </source>
</evidence>
<reference evidence="13" key="1">
    <citation type="submission" date="2020-10" db="EMBL/GenBank/DDBJ databases">
        <authorList>
            <person name="Gilroy R."/>
        </authorList>
    </citation>
    <scope>NUCLEOTIDE SEQUENCE</scope>
    <source>
        <strain evidence="13">6086</strain>
    </source>
</reference>
<keyword evidence="3" id="KW-0819">tRNA processing</keyword>
<organism evidence="13 14">
    <name type="scientific">Candidatus Caccousia stercoris</name>
    <dbReference type="NCBI Taxonomy" id="2840723"/>
    <lineage>
        <taxon>Bacteria</taxon>
        <taxon>Bacillati</taxon>
        <taxon>Bacillota</taxon>
        <taxon>Clostridia</taxon>
        <taxon>Eubacteriales</taxon>
        <taxon>Oscillospiraceae</taxon>
        <taxon>Oscillospiraceae incertae sedis</taxon>
        <taxon>Candidatus Caccousia</taxon>
    </lineage>
</organism>
<feature type="domain" description="CCA-adding enzyme C-terminal" evidence="12">
    <location>
        <begin position="297"/>
        <end position="433"/>
    </location>
</feature>
<dbReference type="GO" id="GO:0000049">
    <property type="term" value="F:tRNA binding"/>
    <property type="evidence" value="ECO:0007669"/>
    <property type="project" value="TreeGrafter"/>
</dbReference>
<comment type="caution">
    <text evidence="13">The sequence shown here is derived from an EMBL/GenBank/DDBJ whole genome shotgun (WGS) entry which is preliminary data.</text>
</comment>
<keyword evidence="5" id="KW-0479">Metal-binding</keyword>
<comment type="similarity">
    <text evidence="9">Belongs to the tRNA nucleotidyltransferase/poly(A) polymerase family.</text>
</comment>
<dbReference type="GO" id="GO:0016779">
    <property type="term" value="F:nucleotidyltransferase activity"/>
    <property type="evidence" value="ECO:0007669"/>
    <property type="project" value="UniProtKB-KW"/>
</dbReference>
<reference evidence="13" key="2">
    <citation type="journal article" date="2021" name="PeerJ">
        <title>Extensive microbial diversity within the chicken gut microbiome revealed by metagenomics and culture.</title>
        <authorList>
            <person name="Gilroy R."/>
            <person name="Ravi A."/>
            <person name="Getino M."/>
            <person name="Pursley I."/>
            <person name="Horton D.L."/>
            <person name="Alikhan N.F."/>
            <person name="Baker D."/>
            <person name="Gharbi K."/>
            <person name="Hall N."/>
            <person name="Watson M."/>
            <person name="Adriaenssens E.M."/>
            <person name="Foster-Nyarko E."/>
            <person name="Jarju S."/>
            <person name="Secka A."/>
            <person name="Antonio M."/>
            <person name="Oren A."/>
            <person name="Chaudhuri R.R."/>
            <person name="La Ragione R."/>
            <person name="Hildebrand F."/>
            <person name="Pallen M.J."/>
        </authorList>
    </citation>
    <scope>NUCLEOTIDE SEQUENCE</scope>
    <source>
        <strain evidence="13">6086</strain>
    </source>
</reference>
<keyword evidence="7" id="KW-0460">Magnesium</keyword>
<keyword evidence="4" id="KW-0548">Nucleotidyltransferase</keyword>
<dbReference type="Pfam" id="PF12627">
    <property type="entry name" value="PolyA_pol_RNAbd"/>
    <property type="match status" value="1"/>
</dbReference>
<evidence type="ECO:0000259" key="12">
    <source>
        <dbReference type="Pfam" id="PF13735"/>
    </source>
</evidence>
<accession>A0A9D1FTR5</accession>
<name>A0A9D1FTR5_9FIRM</name>
<feature type="domain" description="tRNA nucleotidyltransferase/poly(A) polymerase RNA and SrmB- binding" evidence="11">
    <location>
        <begin position="171"/>
        <end position="228"/>
    </location>
</feature>
<dbReference type="InterPro" id="IPR050264">
    <property type="entry name" value="Bact_CCA-adding_enz_type3_sf"/>
</dbReference>
<sequence length="443" mass="49755">MELQIPAQAEEALQTLQRAGFEAYLVGGCVRDSLLGLTPHDWDITTSALPEETARLFSSLPLVRQGEKHGTILVLFPGLPLEITTFRVDGPYADHRRPEAVHFSRSLREDLARRDFTINAMAWNRELIDLFDGERDLSLHRIRCVGPPKDRFEEDSLRILRALRFASCLSFSLEEATAAAVLECRDLLGNIAAERIGEEFIRLLCGRDAPDILRRYRPVFEVFLPELAPLAGLDQHSPYHQYDVWEHTLHALEHTANDPELRLAVLLHDIGKPLCKSVDANGGCHFRGHQEAGAAIAKRVCERLRLSRQTTEHVSSLVRYHDFSVACGEANVRRWLNRLGVPLYRKLLEVNRADTLAHASPAFRRLPILDQAEEDLERIEREGQCWSLDQLAVNGRDLAAYAQGPALGKLLHRLLDAVIDGDCPNDHDALIALAVRLASQLSG</sequence>
<dbReference type="InterPro" id="IPR032828">
    <property type="entry name" value="PolyA_RNA-bd"/>
</dbReference>
<protein>
    <submittedName>
        <fullName evidence="13">HD domain-containing protein</fullName>
    </submittedName>
</protein>
<evidence type="ECO:0000256" key="5">
    <source>
        <dbReference type="ARBA" id="ARBA00022723"/>
    </source>
</evidence>
<dbReference type="InterPro" id="IPR043519">
    <property type="entry name" value="NT_sf"/>
</dbReference>
<keyword evidence="2 9" id="KW-0808">Transferase</keyword>